<accession>A0A0D3JC45</accession>
<dbReference type="GO" id="GO:0008270">
    <property type="term" value="F:zinc ion binding"/>
    <property type="evidence" value="ECO:0007669"/>
    <property type="project" value="UniProtKB-KW"/>
</dbReference>
<dbReference type="PANTHER" id="PTHR10768:SF0">
    <property type="entry name" value="RIBOSOMAL PROTEIN L37"/>
    <property type="match status" value="1"/>
</dbReference>
<reference evidence="11" key="1">
    <citation type="journal article" date="2013" name="Nature">
        <title>Pan genome of the phytoplankton Emiliania underpins its global distribution.</title>
        <authorList>
            <person name="Read B.A."/>
            <person name="Kegel J."/>
            <person name="Klute M.J."/>
            <person name="Kuo A."/>
            <person name="Lefebvre S.C."/>
            <person name="Maumus F."/>
            <person name="Mayer C."/>
            <person name="Miller J."/>
            <person name="Monier A."/>
            <person name="Salamov A."/>
            <person name="Young J."/>
            <person name="Aguilar M."/>
            <person name="Claverie J.M."/>
            <person name="Frickenhaus S."/>
            <person name="Gonzalez K."/>
            <person name="Herman E.K."/>
            <person name="Lin Y.C."/>
            <person name="Napier J."/>
            <person name="Ogata H."/>
            <person name="Sarno A.F."/>
            <person name="Shmutz J."/>
            <person name="Schroeder D."/>
            <person name="de Vargas C."/>
            <person name="Verret F."/>
            <person name="von Dassow P."/>
            <person name="Valentin K."/>
            <person name="Van de Peer Y."/>
            <person name="Wheeler G."/>
            <person name="Dacks J.B."/>
            <person name="Delwiche C.F."/>
            <person name="Dyhrman S.T."/>
            <person name="Glockner G."/>
            <person name="John U."/>
            <person name="Richards T."/>
            <person name="Worden A.Z."/>
            <person name="Zhang X."/>
            <person name="Grigoriev I.V."/>
            <person name="Allen A.E."/>
            <person name="Bidle K."/>
            <person name="Borodovsky M."/>
            <person name="Bowler C."/>
            <person name="Brownlee C."/>
            <person name="Cock J.M."/>
            <person name="Elias M."/>
            <person name="Gladyshev V.N."/>
            <person name="Groth M."/>
            <person name="Guda C."/>
            <person name="Hadaegh A."/>
            <person name="Iglesias-Rodriguez M.D."/>
            <person name="Jenkins J."/>
            <person name="Jones B.M."/>
            <person name="Lawson T."/>
            <person name="Leese F."/>
            <person name="Lindquist E."/>
            <person name="Lobanov A."/>
            <person name="Lomsadze A."/>
            <person name="Malik S.B."/>
            <person name="Marsh M.E."/>
            <person name="Mackinder L."/>
            <person name="Mock T."/>
            <person name="Mueller-Roeber B."/>
            <person name="Pagarete A."/>
            <person name="Parker M."/>
            <person name="Probert I."/>
            <person name="Quesneville H."/>
            <person name="Raines C."/>
            <person name="Rensing S.A."/>
            <person name="Riano-Pachon D.M."/>
            <person name="Richier S."/>
            <person name="Rokitta S."/>
            <person name="Shiraiwa Y."/>
            <person name="Soanes D.M."/>
            <person name="van der Giezen M."/>
            <person name="Wahlund T.M."/>
            <person name="Williams B."/>
            <person name="Wilson W."/>
            <person name="Wolfe G."/>
            <person name="Wurch L.L."/>
        </authorList>
    </citation>
    <scope>NUCLEOTIDE SEQUENCE</scope>
</reference>
<dbReference type="PANTHER" id="PTHR10768">
    <property type="entry name" value="60S RIBOSOMAL PROTEIN L37"/>
    <property type="match status" value="1"/>
</dbReference>
<keyword evidence="6" id="KW-0694">RNA-binding</keyword>
<dbReference type="AlphaFoldDB" id="A0A0D3JC45"/>
<dbReference type="Gene3D" id="2.20.25.30">
    <property type="match status" value="1"/>
</dbReference>
<keyword evidence="11" id="KW-1185">Reference proteome</keyword>
<proteinExistence type="inferred from homology"/>
<dbReference type="KEGG" id="ehx:EMIHUDRAFT_317878"/>
<keyword evidence="2" id="KW-0479">Metal-binding</keyword>
<keyword evidence="7" id="KW-0689">Ribosomal protein</keyword>
<evidence type="ECO:0000256" key="6">
    <source>
        <dbReference type="ARBA" id="ARBA00022884"/>
    </source>
</evidence>
<reference evidence="10" key="2">
    <citation type="submission" date="2024-10" db="UniProtKB">
        <authorList>
            <consortium name="EnsemblProtists"/>
        </authorList>
    </citation>
    <scope>IDENTIFICATION</scope>
</reference>
<dbReference type="Proteomes" id="UP000013827">
    <property type="component" value="Unassembled WGS sequence"/>
</dbReference>
<dbReference type="HOGENOM" id="CLU_150908_2_1_1"/>
<protein>
    <recommendedName>
        <fullName evidence="12">Ribosomal protein L37</fullName>
    </recommendedName>
</protein>
<dbReference type="InterPro" id="IPR001569">
    <property type="entry name" value="Ribosomal_eL37"/>
</dbReference>
<dbReference type="EnsemblProtists" id="EOD38116">
    <property type="protein sequence ID" value="EOD38116"/>
    <property type="gene ID" value="EMIHUDRAFT_309232"/>
</dbReference>
<dbReference type="GO" id="GO:0019843">
    <property type="term" value="F:rRNA binding"/>
    <property type="evidence" value="ECO:0007669"/>
    <property type="project" value="UniProtKB-KW"/>
</dbReference>
<comment type="similarity">
    <text evidence="1">Belongs to the eukaryotic ribosomal protein eL37 family.</text>
</comment>
<dbReference type="RefSeq" id="XP_005773509.1">
    <property type="nucleotide sequence ID" value="XM_005773452.1"/>
</dbReference>
<dbReference type="GO" id="GO:0022625">
    <property type="term" value="C:cytosolic large ribosomal subunit"/>
    <property type="evidence" value="ECO:0007669"/>
    <property type="project" value="TreeGrafter"/>
</dbReference>
<sequence length="91" mass="10690">MGTKNALKKQIQKTHTRCRRCGRTSFHIQKKVCSACGYPSARLRSYNWCKKMIRRKTRGTGRMRYEKDLPRKAKNGFREQTQAPSRKKKAA</sequence>
<evidence type="ECO:0000256" key="9">
    <source>
        <dbReference type="SAM" id="MobiDB-lite"/>
    </source>
</evidence>
<keyword evidence="8" id="KW-0687">Ribonucleoprotein</keyword>
<evidence type="ECO:0000256" key="1">
    <source>
        <dbReference type="ARBA" id="ARBA00009805"/>
    </source>
</evidence>
<evidence type="ECO:0000256" key="8">
    <source>
        <dbReference type="ARBA" id="ARBA00023274"/>
    </source>
</evidence>
<organism evidence="10 11">
    <name type="scientific">Emiliania huxleyi (strain CCMP1516)</name>
    <dbReference type="NCBI Taxonomy" id="280463"/>
    <lineage>
        <taxon>Eukaryota</taxon>
        <taxon>Haptista</taxon>
        <taxon>Haptophyta</taxon>
        <taxon>Prymnesiophyceae</taxon>
        <taxon>Isochrysidales</taxon>
        <taxon>Noelaerhabdaceae</taxon>
        <taxon>Emiliania</taxon>
    </lineage>
</organism>
<dbReference type="RefSeq" id="XP_005790545.1">
    <property type="nucleotide sequence ID" value="XM_005790488.1"/>
</dbReference>
<evidence type="ECO:0000256" key="7">
    <source>
        <dbReference type="ARBA" id="ARBA00022980"/>
    </source>
</evidence>
<dbReference type="STRING" id="2903.R1FR54"/>
<keyword evidence="5" id="KW-0862">Zinc</keyword>
<evidence type="ECO:0000313" key="11">
    <source>
        <dbReference type="Proteomes" id="UP000013827"/>
    </source>
</evidence>
<dbReference type="OMA" id="NGFRENI"/>
<dbReference type="GO" id="GO:0006412">
    <property type="term" value="P:translation"/>
    <property type="evidence" value="ECO:0007669"/>
    <property type="project" value="InterPro"/>
</dbReference>
<dbReference type="EnsemblProtists" id="EOD21080">
    <property type="protein sequence ID" value="EOD21080"/>
    <property type="gene ID" value="EMIHUDRAFT_317878"/>
</dbReference>
<dbReference type="SUPFAM" id="SSF57829">
    <property type="entry name" value="Zn-binding ribosomal proteins"/>
    <property type="match status" value="1"/>
</dbReference>
<evidence type="ECO:0000256" key="2">
    <source>
        <dbReference type="ARBA" id="ARBA00022723"/>
    </source>
</evidence>
<keyword evidence="4" id="KW-0863">Zinc-finger</keyword>
<evidence type="ECO:0000313" key="10">
    <source>
        <dbReference type="EnsemblProtists" id="EOD21080"/>
    </source>
</evidence>
<keyword evidence="3" id="KW-0699">rRNA-binding</keyword>
<dbReference type="GeneID" id="17266627"/>
<feature type="region of interest" description="Disordered" evidence="9">
    <location>
        <begin position="59"/>
        <end position="91"/>
    </location>
</feature>
<dbReference type="Pfam" id="PF01907">
    <property type="entry name" value="Ribosomal_L37e"/>
    <property type="match status" value="1"/>
</dbReference>
<dbReference type="InterPro" id="IPR011331">
    <property type="entry name" value="Ribosomal_eL37/eL43"/>
</dbReference>
<dbReference type="PaxDb" id="2903-EOD21080"/>
<dbReference type="KEGG" id="ehx:EMIHUDRAFT_309232"/>
<dbReference type="InterPro" id="IPR011332">
    <property type="entry name" value="Ribosomal_zn-bd"/>
</dbReference>
<evidence type="ECO:0000256" key="3">
    <source>
        <dbReference type="ARBA" id="ARBA00022730"/>
    </source>
</evidence>
<evidence type="ECO:0008006" key="12">
    <source>
        <dbReference type="Google" id="ProtNLM"/>
    </source>
</evidence>
<name>A0A0D3JC45_EMIH1</name>
<dbReference type="GO" id="GO:0003735">
    <property type="term" value="F:structural constituent of ribosome"/>
    <property type="evidence" value="ECO:0007669"/>
    <property type="project" value="InterPro"/>
</dbReference>
<dbReference type="eggNOG" id="KOG3475">
    <property type="taxonomic scope" value="Eukaryota"/>
</dbReference>
<evidence type="ECO:0000256" key="4">
    <source>
        <dbReference type="ARBA" id="ARBA00022771"/>
    </source>
</evidence>
<dbReference type="GeneID" id="17283386"/>
<evidence type="ECO:0000256" key="5">
    <source>
        <dbReference type="ARBA" id="ARBA00022833"/>
    </source>
</evidence>